<reference evidence="1" key="1">
    <citation type="journal article" date="2014" name="Front. Microbiol.">
        <title>High frequency of phylogenetically diverse reductive dehalogenase-homologous genes in deep subseafloor sedimentary metagenomes.</title>
        <authorList>
            <person name="Kawai M."/>
            <person name="Futagami T."/>
            <person name="Toyoda A."/>
            <person name="Takaki Y."/>
            <person name="Nishi S."/>
            <person name="Hori S."/>
            <person name="Arai W."/>
            <person name="Tsubouchi T."/>
            <person name="Morono Y."/>
            <person name="Uchiyama I."/>
            <person name="Ito T."/>
            <person name="Fujiyama A."/>
            <person name="Inagaki F."/>
            <person name="Takami H."/>
        </authorList>
    </citation>
    <scope>NUCLEOTIDE SEQUENCE</scope>
    <source>
        <strain evidence="1">Expedition CK06-06</strain>
    </source>
</reference>
<organism evidence="1">
    <name type="scientific">marine sediment metagenome</name>
    <dbReference type="NCBI Taxonomy" id="412755"/>
    <lineage>
        <taxon>unclassified sequences</taxon>
        <taxon>metagenomes</taxon>
        <taxon>ecological metagenomes</taxon>
    </lineage>
</organism>
<proteinExistence type="predicted"/>
<dbReference type="EMBL" id="BARW01038869">
    <property type="protein sequence ID" value="GAJ16730.1"/>
    <property type="molecule type" value="Genomic_DNA"/>
</dbReference>
<name>X1VXU5_9ZZZZ</name>
<comment type="caution">
    <text evidence="1">The sequence shown here is derived from an EMBL/GenBank/DDBJ whole genome shotgun (WGS) entry which is preliminary data.</text>
</comment>
<evidence type="ECO:0000313" key="1">
    <source>
        <dbReference type="EMBL" id="GAJ16730.1"/>
    </source>
</evidence>
<feature type="non-terminal residue" evidence="1">
    <location>
        <position position="1"/>
    </location>
</feature>
<protein>
    <submittedName>
        <fullName evidence="1">Uncharacterized protein</fullName>
    </submittedName>
</protein>
<sequence>YIREPLVISYLNFNRNAKMTNTLRRISGVVLFLKKWKPIINKNSKLKFFNSEL</sequence>
<gene>
    <name evidence="1" type="ORF">S12H4_59467</name>
</gene>
<dbReference type="AlphaFoldDB" id="X1VXU5"/>
<accession>X1VXU5</accession>